<reference evidence="1 2" key="1">
    <citation type="submission" date="2019-04" db="EMBL/GenBank/DDBJ databases">
        <authorList>
            <person name="Poehlein A."/>
            <person name="Bengelsdorf F.R."/>
            <person name="Duerre P."/>
            <person name="Daniel R."/>
        </authorList>
    </citation>
    <scope>NUCLEOTIDE SEQUENCE [LARGE SCALE GENOMIC DNA]</scope>
    <source>
        <strain evidence="1 2">BS-1</strain>
    </source>
</reference>
<name>A0A4Z0YB93_9FIRM</name>
<sequence>MPTNNKTSLGLNCWAGTDKPMRKDFVDDNMLLDSLLTSHFHNTEMHLSAADRTLLKDGIAIGSYCGNGAPKQDIALPFDARLVIVFAPLTASSLYMPNGGYNKSSLAFATKEGNSLGVNLGVSKLTVCQSQTNPSNGGIYNNFNSDGEDYTYIAFR</sequence>
<protein>
    <submittedName>
        <fullName evidence="1">Uncharacterized protein</fullName>
    </submittedName>
</protein>
<dbReference type="RefSeq" id="WP_135657507.1">
    <property type="nucleotide sequence ID" value="NZ_JAJUFJ010000015.1"/>
</dbReference>
<keyword evidence="2" id="KW-1185">Reference proteome</keyword>
<organism evidence="1 2">
    <name type="scientific">Caproiciproducens galactitolivorans</name>
    <dbReference type="NCBI Taxonomy" id="642589"/>
    <lineage>
        <taxon>Bacteria</taxon>
        <taxon>Bacillati</taxon>
        <taxon>Bacillota</taxon>
        <taxon>Clostridia</taxon>
        <taxon>Eubacteriales</taxon>
        <taxon>Acutalibacteraceae</taxon>
        <taxon>Caproiciproducens</taxon>
    </lineage>
</organism>
<dbReference type="OrthoDB" id="1933804at2"/>
<accession>A0A4Z0YB93</accession>
<dbReference type="AlphaFoldDB" id="A0A4Z0YB93"/>
<comment type="caution">
    <text evidence="1">The sequence shown here is derived from an EMBL/GenBank/DDBJ whole genome shotgun (WGS) entry which is preliminary data.</text>
</comment>
<evidence type="ECO:0000313" key="1">
    <source>
        <dbReference type="EMBL" id="TGJ77198.1"/>
    </source>
</evidence>
<proteinExistence type="predicted"/>
<dbReference type="EMBL" id="SRMQ01000002">
    <property type="protein sequence ID" value="TGJ77198.1"/>
    <property type="molecule type" value="Genomic_DNA"/>
</dbReference>
<gene>
    <name evidence="1" type="ORF">CAGA_05660</name>
</gene>
<dbReference type="Proteomes" id="UP000297714">
    <property type="component" value="Unassembled WGS sequence"/>
</dbReference>
<evidence type="ECO:0000313" key="2">
    <source>
        <dbReference type="Proteomes" id="UP000297714"/>
    </source>
</evidence>